<comment type="caution">
    <text evidence="1">The sequence shown here is derived from an EMBL/GenBank/DDBJ whole genome shotgun (WGS) entry which is preliminary data.</text>
</comment>
<keyword evidence="2" id="KW-1185">Reference proteome</keyword>
<accession>A0ABD0LFR5</accession>
<reference evidence="1 2" key="1">
    <citation type="journal article" date="2023" name="Sci. Data">
        <title>Genome assembly of the Korean intertidal mud-creeper Batillaria attramentaria.</title>
        <authorList>
            <person name="Patra A.K."/>
            <person name="Ho P.T."/>
            <person name="Jun S."/>
            <person name="Lee S.J."/>
            <person name="Kim Y."/>
            <person name="Won Y.J."/>
        </authorList>
    </citation>
    <scope>NUCLEOTIDE SEQUENCE [LARGE SCALE GENOMIC DNA]</scope>
    <source>
        <strain evidence="1">Wonlab-2016</strain>
    </source>
</reference>
<proteinExistence type="predicted"/>
<evidence type="ECO:0000313" key="1">
    <source>
        <dbReference type="EMBL" id="KAK7498172.1"/>
    </source>
</evidence>
<evidence type="ECO:0000313" key="2">
    <source>
        <dbReference type="Proteomes" id="UP001519460"/>
    </source>
</evidence>
<sequence length="110" mass="11964">MWLVPSLTADMGSLAGSQTASASIKFNTIGNSQRKLGNATTGRQHARTRPFRACYRDSDTLMSGSTSLCQEPKRPTPIFFLSLRAEHVAKCKLEIATGSGTRTRLLRACC</sequence>
<organism evidence="1 2">
    <name type="scientific">Batillaria attramentaria</name>
    <dbReference type="NCBI Taxonomy" id="370345"/>
    <lineage>
        <taxon>Eukaryota</taxon>
        <taxon>Metazoa</taxon>
        <taxon>Spiralia</taxon>
        <taxon>Lophotrochozoa</taxon>
        <taxon>Mollusca</taxon>
        <taxon>Gastropoda</taxon>
        <taxon>Caenogastropoda</taxon>
        <taxon>Sorbeoconcha</taxon>
        <taxon>Cerithioidea</taxon>
        <taxon>Batillariidae</taxon>
        <taxon>Batillaria</taxon>
    </lineage>
</organism>
<dbReference type="Proteomes" id="UP001519460">
    <property type="component" value="Unassembled WGS sequence"/>
</dbReference>
<dbReference type="EMBL" id="JACVVK020000052">
    <property type="protein sequence ID" value="KAK7498172.1"/>
    <property type="molecule type" value="Genomic_DNA"/>
</dbReference>
<protein>
    <submittedName>
        <fullName evidence="1">Uncharacterized protein</fullName>
    </submittedName>
</protein>
<name>A0ABD0LFR5_9CAEN</name>
<gene>
    <name evidence="1" type="ORF">BaRGS_00010432</name>
</gene>
<dbReference type="AlphaFoldDB" id="A0ABD0LFR5"/>